<dbReference type="SUPFAM" id="SSF56988">
    <property type="entry name" value="Anthrax protective antigen"/>
    <property type="match status" value="1"/>
</dbReference>
<keyword evidence="2" id="KW-0106">Calcium</keyword>
<dbReference type="InterPro" id="IPR037524">
    <property type="entry name" value="PA14/GLEYA"/>
</dbReference>
<protein>
    <recommendedName>
        <fullName evidence="3">PA14 domain-containing protein</fullName>
    </recommendedName>
</protein>
<keyword evidence="5" id="KW-1185">Reference proteome</keyword>
<dbReference type="OrthoDB" id="7156875at2"/>
<dbReference type="InterPro" id="IPR008707">
    <property type="entry name" value="B-propeller_PilY1"/>
</dbReference>
<dbReference type="InterPro" id="IPR011658">
    <property type="entry name" value="PA14_dom"/>
</dbReference>
<evidence type="ECO:0000313" key="5">
    <source>
        <dbReference type="Proteomes" id="UP000315949"/>
    </source>
</evidence>
<dbReference type="GO" id="GO:0046872">
    <property type="term" value="F:metal ion binding"/>
    <property type="evidence" value="ECO:0007669"/>
    <property type="project" value="UniProtKB-KW"/>
</dbReference>
<dbReference type="SMART" id="SM00758">
    <property type="entry name" value="PA14"/>
    <property type="match status" value="1"/>
</dbReference>
<dbReference type="PROSITE" id="PS51820">
    <property type="entry name" value="PA14"/>
    <property type="match status" value="1"/>
</dbReference>
<dbReference type="Proteomes" id="UP000315949">
    <property type="component" value="Unassembled WGS sequence"/>
</dbReference>
<gene>
    <name evidence="4" type="ORF">FQY79_08055</name>
</gene>
<dbReference type="RefSeq" id="WP_146312391.1">
    <property type="nucleotide sequence ID" value="NZ_VOHE01000003.1"/>
</dbReference>
<dbReference type="Pfam" id="PF07691">
    <property type="entry name" value="PA14"/>
    <property type="match status" value="1"/>
</dbReference>
<proteinExistence type="predicted"/>
<comment type="caution">
    <text evidence="4">The sequence shown here is derived from an EMBL/GenBank/DDBJ whole genome shotgun (WGS) entry which is preliminary data.</text>
</comment>
<dbReference type="Gene3D" id="3.90.182.10">
    <property type="entry name" value="Toxin - Anthrax Protective Antigen,domain 1"/>
    <property type="match status" value="1"/>
</dbReference>
<sequence>MSHSTVLRVGIVGLAVALLGIRSASVQSDTVYFAGSPPTIAQTPLYLDDAVPPLNMLVMGKDHKIYYEAYNDASDLDGDGILDVGYRGFELKNPAPTDGSSRFKIDYYGYFNSYACYSWQTDRFVPVAAAPNKTCSGSWSGDFLNYLTMSRMDALRRVLYGGWRQVDTQDETILQGAFFPQDAHSWGKEYQSIERDGYDIRDYAPLPLPAPNKYHLFAVTTVSDSSAGFPDYTAPMFRVLQNSDFRVWNWLSIEGPVAGNRCFNASNTRVDCVNNAAASWQLVPSSALQNLQISTWRRPNNVGSPADLAGMNDLFNQYAVSSHLCGSGTVTQINKTNSGNPFTGNSCGHDNYLTRITGQIVIPADGTYRFAVDGDDAVDLFIDGNHVVGWYGGHANDRSNGGLNSHSASVTLSAGVHTIEFRHEEATGDDSWGLFWQDSSSAASRQDYLVRVQACRGGDAYADLRESVCKAYGTADNPIYKPTGILHDYGETRKMFFGLITGSQANNLEGGVLRSNIEDFNREIDPDTGIFRANVEGIVRSIDRLRMIGGGYNSGVTNNLNGDTNWNWANTAHGVGGYCESQGGRALRNGECRMWGNPIAEMLYEGLRYFAGAATPTTRFSSGGSSQGQAEDNRLGLPAPAWRDPYSDTVVDGVTTHTAYPSCARPHMTIISDINPSYDGDLPGSAFEDAITTVNNTPATISGFNAAEEGAAIWNAEFGGPQTVFIGEVLGDGGVLVNDGAPTAKTASSFGTIRGLSPEEPTKRGTYYSASVARFGRNTDVNPAPGNQNVNTYSIALASPLPQIAFPVGGRWVTLLPFAKTVSGTFGENPIKPTNTIVDFYVEDFQNFPGQPVDPAVNGGRPSAVFRINYEDVEQGNDHDMDMIVRYQVVANADNTVTVTLDSEYAAGSANQNAGYVISGTTQDGVYLEVRDRDSAQNTSVYELNTPSGVWAGGCIGATNTWPCNQGLGLASTRTFTPGDAGRGVQLRDPLWYAAKYGSPTPTAWDADGDGDPDNYFLVTNPLNLRAQLSRAFDDIASYSIDAGSQTLTGARVGSGSFTLVPSFQRDRDGKDWFGNLSAVAITPEGTLVDTELWNAQAKLPAHGSRRIHTVVQPGANNAVQAVEFRGDNTNLGPDDPSKLARLGITGSLSTLPNAYGAVYDAAAIVDYLRGDQSRESGRPGVGNTLRARTSVLGDIVNSEPVIASPRSDFGYGSFNDPMFSGYAGENGYLEQKASRPTVVYVGANDGMLHAFNGNTVPCDAGDPNSVACAHPAAGSEMFAFIPQESLRRMGALALPDSLYEHRYYVDGQLMVTDAKDATGAWRTVLVGSMGGGGRSVFALDVSNPEGFGNGSVLWELNSSVDQDIGHVYGRPLLLPLENDRWGVLFGNGYGGNTSDPSLYVVDAFTGQLIAKLTADDGHRASNAGTPLSNWICSVTGLLCAEVDHPFNGLGQITAIDRDGNGKADTVYGGDLQGNVWKFDLSGDSAANWEVALGGQPLVTAIASNGERQPVTGGLRVSAGPGSGVMVYFGTGRYFLDGDNEIPQEPDVQSLYGVFDNDTPIVIADETQKDVVLQRQWIQAEVETNIDTDGDGVNDTRTVTRNISRNRVSYYGPNAKRGWYLDLVVDNEDGTASGTDLRPEGERFIATPRIQSGRVFFTTFSPTGDSCDPGGTNIVYALDLLSGSGALSNVRSVGSEAAACTGPNCGAVQIPEGGAPITSTSVAAINPTRYVTNPACTPGVDCPTFEECQVVIYPGAFVLPRPCGRQSWRQLR</sequence>
<dbReference type="EMBL" id="VOHE01000003">
    <property type="protein sequence ID" value="TWT19769.1"/>
    <property type="molecule type" value="Genomic_DNA"/>
</dbReference>
<feature type="domain" description="PA14" evidence="3">
    <location>
        <begin position="309"/>
        <end position="450"/>
    </location>
</feature>
<keyword evidence="1" id="KW-0479">Metal-binding</keyword>
<accession>A0A5C5U1W3</accession>
<organism evidence="4 5">
    <name type="scientific">Luteimonas wenzhouensis</name>
    <dbReference type="NCBI Taxonomy" id="2599615"/>
    <lineage>
        <taxon>Bacteria</taxon>
        <taxon>Pseudomonadati</taxon>
        <taxon>Pseudomonadota</taxon>
        <taxon>Gammaproteobacteria</taxon>
        <taxon>Lysobacterales</taxon>
        <taxon>Lysobacteraceae</taxon>
        <taxon>Luteimonas</taxon>
    </lineage>
</organism>
<evidence type="ECO:0000313" key="4">
    <source>
        <dbReference type="EMBL" id="TWT19769.1"/>
    </source>
</evidence>
<evidence type="ECO:0000256" key="1">
    <source>
        <dbReference type="ARBA" id="ARBA00022723"/>
    </source>
</evidence>
<reference evidence="4 5" key="1">
    <citation type="submission" date="2019-07" db="EMBL/GenBank/DDBJ databases">
        <title>Luteimonas sp. YD-1 nov., isolated from acidic soil.</title>
        <authorList>
            <person name="Zhou J."/>
        </authorList>
    </citation>
    <scope>NUCLEOTIDE SEQUENCE [LARGE SCALE GENOMIC DNA]</scope>
    <source>
        <strain evidence="4 5">YD-1</strain>
    </source>
</reference>
<evidence type="ECO:0000256" key="2">
    <source>
        <dbReference type="ARBA" id="ARBA00022837"/>
    </source>
</evidence>
<name>A0A5C5U1W3_9GAMM</name>
<evidence type="ECO:0000259" key="3">
    <source>
        <dbReference type="PROSITE" id="PS51820"/>
    </source>
</evidence>
<dbReference type="Pfam" id="PF05567">
    <property type="entry name" value="T4P_PilY1"/>
    <property type="match status" value="2"/>
</dbReference>